<keyword evidence="1" id="KW-0732">Signal</keyword>
<keyword evidence="3" id="KW-0812">Transmembrane</keyword>
<evidence type="ECO:0008006" key="6">
    <source>
        <dbReference type="Google" id="ProtNLM"/>
    </source>
</evidence>
<dbReference type="Gene3D" id="2.60.40.1240">
    <property type="match status" value="1"/>
</dbReference>
<proteinExistence type="predicted"/>
<dbReference type="EMBL" id="BDQI01000027">
    <property type="protein sequence ID" value="GAX56563.1"/>
    <property type="molecule type" value="Genomic_DNA"/>
</dbReference>
<protein>
    <recommendedName>
        <fullName evidence="6">DUF4352 domain-containing protein</fullName>
    </recommendedName>
</protein>
<feature type="compositionally biased region" description="Pro residues" evidence="2">
    <location>
        <begin position="1"/>
        <end position="19"/>
    </location>
</feature>
<evidence type="ECO:0000256" key="2">
    <source>
        <dbReference type="SAM" id="MobiDB-lite"/>
    </source>
</evidence>
<dbReference type="InterPro" id="IPR029050">
    <property type="entry name" value="Immunoprotect_excell_Ig-like"/>
</dbReference>
<reference evidence="5" key="1">
    <citation type="submission" date="2017-05" db="EMBL/GenBank/DDBJ databases">
        <title>Streptomyces olivochromogenes NBRC 3561 whole genome shotgun sequence.</title>
        <authorList>
            <person name="Dohra H."/>
            <person name="Kodani S."/>
        </authorList>
    </citation>
    <scope>NUCLEOTIDE SEQUENCE [LARGE SCALE GENOMIC DNA]</scope>
    <source>
        <strain evidence="5">NBRC 3561</strain>
    </source>
</reference>
<feature type="region of interest" description="Disordered" evidence="2">
    <location>
        <begin position="1"/>
        <end position="22"/>
    </location>
</feature>
<sequence>MSYDVTPPPMPGFPPPPPPKKNRSNLVIIGSAAAVIAAVVATGVTVNGSNNEAKPGPTVTVTETAAAGDTAAATDETTAPAADNTSDGVYALDDAVTYENDVEITLSGFTRTVSGQYAEPESTPYVKFTVKIKNGGSKKLDTTLLSVNCSYGTDGKSSEAIFDSESGLGGGPSTQLLPGRSINVPWGCELPKAQKLIQIEVAPDFDSETAIFTGNVK</sequence>
<keyword evidence="3" id="KW-1133">Transmembrane helix</keyword>
<gene>
    <name evidence="4" type="ORF">SO3561_08131</name>
</gene>
<feature type="transmembrane region" description="Helical" evidence="3">
    <location>
        <begin position="26"/>
        <end position="46"/>
    </location>
</feature>
<evidence type="ECO:0000256" key="1">
    <source>
        <dbReference type="ARBA" id="ARBA00022729"/>
    </source>
</evidence>
<keyword evidence="5" id="KW-1185">Reference proteome</keyword>
<name>A0A250VQR4_STROL</name>
<evidence type="ECO:0000313" key="4">
    <source>
        <dbReference type="EMBL" id="GAX56563.1"/>
    </source>
</evidence>
<comment type="caution">
    <text evidence="4">The sequence shown here is derived from an EMBL/GenBank/DDBJ whole genome shotgun (WGS) entry which is preliminary data.</text>
</comment>
<dbReference type="AlphaFoldDB" id="A0A250VQR4"/>
<keyword evidence="3" id="KW-0472">Membrane</keyword>
<evidence type="ECO:0000256" key="3">
    <source>
        <dbReference type="SAM" id="Phobius"/>
    </source>
</evidence>
<evidence type="ECO:0000313" key="5">
    <source>
        <dbReference type="Proteomes" id="UP000217446"/>
    </source>
</evidence>
<dbReference type="Proteomes" id="UP000217446">
    <property type="component" value="Unassembled WGS sequence"/>
</dbReference>
<organism evidence="4 5">
    <name type="scientific">Streptomyces olivochromogenes</name>
    <dbReference type="NCBI Taxonomy" id="1963"/>
    <lineage>
        <taxon>Bacteria</taxon>
        <taxon>Bacillati</taxon>
        <taxon>Actinomycetota</taxon>
        <taxon>Actinomycetes</taxon>
        <taxon>Kitasatosporales</taxon>
        <taxon>Streptomycetaceae</taxon>
        <taxon>Streptomyces</taxon>
    </lineage>
</organism>
<accession>A0A250VQR4</accession>
<dbReference type="RefSeq" id="WP_067378000.1">
    <property type="nucleotide sequence ID" value="NZ_BDQI01000027.1"/>
</dbReference>